<feature type="domain" description="Amine oxidase" evidence="1">
    <location>
        <begin position="120"/>
        <end position="321"/>
    </location>
</feature>
<dbReference type="EMBL" id="MUBC01000012">
    <property type="protein sequence ID" value="ONM44524.1"/>
    <property type="molecule type" value="Genomic_DNA"/>
</dbReference>
<organism evidence="2 3">
    <name type="scientific">Halopseudomonas pachastrellae</name>
    <dbReference type="NCBI Taxonomy" id="254161"/>
    <lineage>
        <taxon>Bacteria</taxon>
        <taxon>Pseudomonadati</taxon>
        <taxon>Pseudomonadota</taxon>
        <taxon>Gammaproteobacteria</taxon>
        <taxon>Pseudomonadales</taxon>
        <taxon>Pseudomonadaceae</taxon>
        <taxon>Halopseudomonas</taxon>
    </lineage>
</organism>
<dbReference type="Pfam" id="PF01593">
    <property type="entry name" value="Amino_oxidase"/>
    <property type="match status" value="1"/>
</dbReference>
<dbReference type="OrthoDB" id="5792777at2"/>
<dbReference type="Proteomes" id="UP000242847">
    <property type="component" value="Unassembled WGS sequence"/>
</dbReference>
<evidence type="ECO:0000313" key="2">
    <source>
        <dbReference type="EMBL" id="ONM44524.1"/>
    </source>
</evidence>
<reference evidence="2 3" key="1">
    <citation type="submission" date="2017-01" db="EMBL/GenBank/DDBJ databases">
        <title>Draft genome sequence of Pseudomonas pachastrellae type strain CCUG 46540T from a deep sea.</title>
        <authorList>
            <person name="Gomila M."/>
            <person name="Mulet M."/>
            <person name="Lalucat J."/>
            <person name="Garcia-Valdes E."/>
        </authorList>
    </citation>
    <scope>NUCLEOTIDE SEQUENCE [LARGE SCALE GENOMIC DNA]</scope>
    <source>
        <strain evidence="2 3">CCUG 46540</strain>
    </source>
</reference>
<accession>A0A1S8DGJ6</accession>
<dbReference type="PANTHER" id="PTHR16128:SF5">
    <property type="entry name" value="FAD_NAD(P)-BINDING OXIDOREDUCTASE FAMILY PROTEIN"/>
    <property type="match status" value="1"/>
</dbReference>
<dbReference type="InterPro" id="IPR036188">
    <property type="entry name" value="FAD/NAD-bd_sf"/>
</dbReference>
<proteinExistence type="predicted"/>
<protein>
    <submittedName>
        <fullName evidence="2">FAD-dependent oxidoreductase</fullName>
    </submittedName>
</protein>
<evidence type="ECO:0000259" key="1">
    <source>
        <dbReference type="Pfam" id="PF01593"/>
    </source>
</evidence>
<sequence>MSVAVIGAGIAGISAARHLHEAGISVDIFDKSRGSGGRMSSKRTEQGEFDVGTQYFTARNSAFRAAVEHWQEQGWVATWQPRLYRIDEQGLHRSDDDQPRYVGTPRMTALSRGLIGDIPLHSATRIAELQQVEAGWLLVDTDAQTYGPYQQVIVATPAPQAVPLLESAPALANAARQAQMEPGWAVSVGFDVPLAIDLDAAFVRCGPLDWVCANHSKPGRSEAANWVLQSTPAWANDHLDTPAQEVAEHLVDALAKALGITLPATRFLHAHRWLYARPGEDREWGALAAPELNLYACGDWCQSGRLEGAWLSGREAAQVLLGKR</sequence>
<dbReference type="InterPro" id="IPR002937">
    <property type="entry name" value="Amino_oxidase"/>
</dbReference>
<dbReference type="Pfam" id="PF13450">
    <property type="entry name" value="NAD_binding_8"/>
    <property type="match status" value="1"/>
</dbReference>
<gene>
    <name evidence="2" type="ORF">BXT89_07105</name>
</gene>
<keyword evidence="3" id="KW-1185">Reference proteome</keyword>
<dbReference type="PANTHER" id="PTHR16128">
    <property type="entry name" value="FAD/NAD(P)-BINDING OXIDOREDUCTASE FAMILY PROTEIN"/>
    <property type="match status" value="1"/>
</dbReference>
<dbReference type="PRINTS" id="PR00419">
    <property type="entry name" value="ADXRDTASE"/>
</dbReference>
<dbReference type="STRING" id="254161.SAMN05216256_102189"/>
<comment type="caution">
    <text evidence="2">The sequence shown here is derived from an EMBL/GenBank/DDBJ whole genome shotgun (WGS) entry which is preliminary data.</text>
</comment>
<dbReference type="AlphaFoldDB" id="A0A1S8DGJ6"/>
<dbReference type="GO" id="GO:0016491">
    <property type="term" value="F:oxidoreductase activity"/>
    <property type="evidence" value="ECO:0007669"/>
    <property type="project" value="InterPro"/>
</dbReference>
<dbReference type="Gene3D" id="3.50.50.60">
    <property type="entry name" value="FAD/NAD(P)-binding domain"/>
    <property type="match status" value="1"/>
</dbReference>
<dbReference type="Gene3D" id="3.90.660.10">
    <property type="match status" value="1"/>
</dbReference>
<name>A0A1S8DGJ6_9GAMM</name>
<dbReference type="RefSeq" id="WP_083726113.1">
    <property type="nucleotide sequence ID" value="NZ_FOUD01000002.1"/>
</dbReference>
<dbReference type="SUPFAM" id="SSF51905">
    <property type="entry name" value="FAD/NAD(P)-binding domain"/>
    <property type="match status" value="1"/>
</dbReference>
<evidence type="ECO:0000313" key="3">
    <source>
        <dbReference type="Proteomes" id="UP000242847"/>
    </source>
</evidence>